<proteinExistence type="predicted"/>
<dbReference type="Pfam" id="PF11236">
    <property type="entry name" value="DUF3037"/>
    <property type="match status" value="1"/>
</dbReference>
<evidence type="ECO:0000313" key="2">
    <source>
        <dbReference type="Proteomes" id="UP000616201"/>
    </source>
</evidence>
<sequence length="128" mass="14655">MSERTVYEYASIRVVPRVEREEFLNVGVILYCKKQRFSGIRVFVDEQKLKAFYPAIDLELIVNHLASFEKICQGAKDAGKLAELDQAERFRWLTAKRSTLIQCSAVHPGLCVSAEETLEELFSKLVLD</sequence>
<dbReference type="RefSeq" id="WP_196935874.1">
    <property type="nucleotide sequence ID" value="NZ_MU158698.1"/>
</dbReference>
<dbReference type="InterPro" id="IPR021398">
    <property type="entry name" value="DUF3037"/>
</dbReference>
<name>A0A928UWY9_9SPHI</name>
<comment type="caution">
    <text evidence="1">The sequence shown here is derived from an EMBL/GenBank/DDBJ whole genome shotgun (WGS) entry which is preliminary data.</text>
</comment>
<gene>
    <name evidence="1" type="ORF">C4F49_04055</name>
</gene>
<dbReference type="Proteomes" id="UP000616201">
    <property type="component" value="Unassembled WGS sequence"/>
</dbReference>
<organism evidence="1 2">
    <name type="scientific">Sphingobacterium hungaricum</name>
    <dbReference type="NCBI Taxonomy" id="2082723"/>
    <lineage>
        <taxon>Bacteria</taxon>
        <taxon>Pseudomonadati</taxon>
        <taxon>Bacteroidota</taxon>
        <taxon>Sphingobacteriia</taxon>
        <taxon>Sphingobacteriales</taxon>
        <taxon>Sphingobacteriaceae</taxon>
        <taxon>Sphingobacterium</taxon>
    </lineage>
</organism>
<keyword evidence="2" id="KW-1185">Reference proteome</keyword>
<dbReference type="EMBL" id="PRDK01000003">
    <property type="protein sequence ID" value="MBE8712850.1"/>
    <property type="molecule type" value="Genomic_DNA"/>
</dbReference>
<reference evidence="1" key="1">
    <citation type="submission" date="2018-02" db="EMBL/GenBank/DDBJ databases">
        <authorList>
            <person name="Vasarhelyi B.M."/>
            <person name="Deshmukh S."/>
            <person name="Balint B."/>
            <person name="Kukolya J."/>
        </authorList>
    </citation>
    <scope>NUCLEOTIDE SEQUENCE</scope>
    <source>
        <strain evidence="1">KB22</strain>
    </source>
</reference>
<protein>
    <submittedName>
        <fullName evidence="1">DUF3037 domain-containing protein</fullName>
    </submittedName>
</protein>
<accession>A0A928UWY9</accession>
<dbReference type="AlphaFoldDB" id="A0A928UWY9"/>
<evidence type="ECO:0000313" key="1">
    <source>
        <dbReference type="EMBL" id="MBE8712850.1"/>
    </source>
</evidence>